<proteinExistence type="predicted"/>
<feature type="compositionally biased region" description="Basic residues" evidence="1">
    <location>
        <begin position="288"/>
        <end position="304"/>
    </location>
</feature>
<dbReference type="OrthoDB" id="409956at2759"/>
<feature type="domain" description="OTU" evidence="2">
    <location>
        <begin position="22"/>
        <end position="177"/>
    </location>
</feature>
<evidence type="ECO:0000313" key="3">
    <source>
        <dbReference type="EMBL" id="PMD18933.1"/>
    </source>
</evidence>
<dbReference type="AlphaFoldDB" id="A0A2J6PY23"/>
<evidence type="ECO:0000256" key="1">
    <source>
        <dbReference type="SAM" id="MobiDB-lite"/>
    </source>
</evidence>
<dbReference type="InterPro" id="IPR050704">
    <property type="entry name" value="Peptidase_C85-like"/>
</dbReference>
<dbReference type="CDD" id="cd14279">
    <property type="entry name" value="CUE"/>
    <property type="match status" value="1"/>
</dbReference>
<dbReference type="Gene3D" id="3.90.70.80">
    <property type="match status" value="1"/>
</dbReference>
<dbReference type="GO" id="GO:0016579">
    <property type="term" value="P:protein deubiquitination"/>
    <property type="evidence" value="ECO:0007669"/>
    <property type="project" value="TreeGrafter"/>
</dbReference>
<dbReference type="Pfam" id="PF02338">
    <property type="entry name" value="OTU"/>
    <property type="match status" value="1"/>
</dbReference>
<protein>
    <submittedName>
        <fullName evidence="3">Cysteine proteinase</fullName>
    </submittedName>
</protein>
<dbReference type="PROSITE" id="PS50802">
    <property type="entry name" value="OTU"/>
    <property type="match status" value="1"/>
</dbReference>
<name>A0A2J6PY23_9HELO</name>
<dbReference type="PANTHER" id="PTHR12419:SF7">
    <property type="entry name" value="OTU DOMAIN-CONTAINING PROTEIN 3"/>
    <property type="match status" value="1"/>
</dbReference>
<dbReference type="CDD" id="cd22756">
    <property type="entry name" value="OTU_OTUD3-like"/>
    <property type="match status" value="1"/>
</dbReference>
<evidence type="ECO:0000259" key="2">
    <source>
        <dbReference type="PROSITE" id="PS50802"/>
    </source>
</evidence>
<dbReference type="Proteomes" id="UP000235672">
    <property type="component" value="Unassembled WGS sequence"/>
</dbReference>
<organism evidence="3 4">
    <name type="scientific">Hyaloscypha hepaticicola</name>
    <dbReference type="NCBI Taxonomy" id="2082293"/>
    <lineage>
        <taxon>Eukaryota</taxon>
        <taxon>Fungi</taxon>
        <taxon>Dikarya</taxon>
        <taxon>Ascomycota</taxon>
        <taxon>Pezizomycotina</taxon>
        <taxon>Leotiomycetes</taxon>
        <taxon>Helotiales</taxon>
        <taxon>Hyaloscyphaceae</taxon>
        <taxon>Hyaloscypha</taxon>
    </lineage>
</organism>
<evidence type="ECO:0000313" key="4">
    <source>
        <dbReference type="Proteomes" id="UP000235672"/>
    </source>
</evidence>
<sequence length="330" mass="36973">MAPRARRSNSPEEFPFLKNLGLMAVKTKGDGNCLFYSFSDQVHGDPSQAREIRQQVVQYMRDHPEDFKPFINVEIGGGSRRNPKRKNVAAATVILVYTPPTQEQVDAAWEAHLDRMSRNGTYGDHIEIRAFTKAFDVDVKIYNRSNSYYIKAEETGTRPVIHIAHHDWEHYSSVRNIAGPLTGPPNIEVIDAETAGAKTKSDQAPYIADWMIKNVISSLPFLANDATIRKALTDNGGNVDRAVNQLLDEPSSTPSTPDGYLSSQSGNSSIERDVDSDDEDELWGPNKRQNRKVRAIKPMKRRSKGLTPSPLKKCMSANLPDMDEMEVLFI</sequence>
<dbReference type="EMBL" id="KZ613491">
    <property type="protein sequence ID" value="PMD18933.1"/>
    <property type="molecule type" value="Genomic_DNA"/>
</dbReference>
<dbReference type="InterPro" id="IPR003323">
    <property type="entry name" value="OTU_dom"/>
</dbReference>
<feature type="region of interest" description="Disordered" evidence="1">
    <location>
        <begin position="247"/>
        <end position="313"/>
    </location>
</feature>
<feature type="compositionally biased region" description="Polar residues" evidence="1">
    <location>
        <begin position="250"/>
        <end position="269"/>
    </location>
</feature>
<dbReference type="GO" id="GO:0004843">
    <property type="term" value="F:cysteine-type deubiquitinase activity"/>
    <property type="evidence" value="ECO:0007669"/>
    <property type="project" value="TreeGrafter"/>
</dbReference>
<dbReference type="PANTHER" id="PTHR12419">
    <property type="entry name" value="OTU DOMAIN CONTAINING PROTEIN"/>
    <property type="match status" value="1"/>
</dbReference>
<gene>
    <name evidence="3" type="ORF">NA56DRAFT_210855</name>
</gene>
<keyword evidence="4" id="KW-1185">Reference proteome</keyword>
<dbReference type="STRING" id="1745343.A0A2J6PY23"/>
<reference evidence="3 4" key="1">
    <citation type="submission" date="2016-05" db="EMBL/GenBank/DDBJ databases">
        <title>A degradative enzymes factory behind the ericoid mycorrhizal symbiosis.</title>
        <authorList>
            <consortium name="DOE Joint Genome Institute"/>
            <person name="Martino E."/>
            <person name="Morin E."/>
            <person name="Grelet G."/>
            <person name="Kuo A."/>
            <person name="Kohler A."/>
            <person name="Daghino S."/>
            <person name="Barry K."/>
            <person name="Choi C."/>
            <person name="Cichocki N."/>
            <person name="Clum A."/>
            <person name="Copeland A."/>
            <person name="Hainaut M."/>
            <person name="Haridas S."/>
            <person name="Labutti K."/>
            <person name="Lindquist E."/>
            <person name="Lipzen A."/>
            <person name="Khouja H.-R."/>
            <person name="Murat C."/>
            <person name="Ohm R."/>
            <person name="Olson A."/>
            <person name="Spatafora J."/>
            <person name="Veneault-Fourrey C."/>
            <person name="Henrissat B."/>
            <person name="Grigoriev I."/>
            <person name="Martin F."/>
            <person name="Perotto S."/>
        </authorList>
    </citation>
    <scope>NUCLEOTIDE SEQUENCE [LARGE SCALE GENOMIC DNA]</scope>
    <source>
        <strain evidence="3 4">UAMH 7357</strain>
    </source>
</reference>
<accession>A0A2J6PY23</accession>
<dbReference type="InterPro" id="IPR038765">
    <property type="entry name" value="Papain-like_cys_pep_sf"/>
</dbReference>
<dbReference type="SUPFAM" id="SSF54001">
    <property type="entry name" value="Cysteine proteinases"/>
    <property type="match status" value="1"/>
</dbReference>